<feature type="compositionally biased region" description="Low complexity" evidence="3">
    <location>
        <begin position="779"/>
        <end position="794"/>
    </location>
</feature>
<proteinExistence type="predicted"/>
<dbReference type="OrthoDB" id="568492at2759"/>
<feature type="compositionally biased region" description="Basic and acidic residues" evidence="3">
    <location>
        <begin position="981"/>
        <end position="990"/>
    </location>
</feature>
<name>A0A150FU55_GONPE</name>
<protein>
    <recommendedName>
        <fullName evidence="8">E3 ubiquitin-protein ligase</fullName>
    </recommendedName>
</protein>
<dbReference type="STRING" id="33097.A0A150FU55"/>
<feature type="compositionally biased region" description="Gly residues" evidence="3">
    <location>
        <begin position="685"/>
        <end position="694"/>
    </location>
</feature>
<evidence type="ECO:0000256" key="2">
    <source>
        <dbReference type="ARBA" id="ARBA00022737"/>
    </source>
</evidence>
<dbReference type="GO" id="GO:0042393">
    <property type="term" value="F:histone binding"/>
    <property type="evidence" value="ECO:0007669"/>
    <property type="project" value="TreeGrafter"/>
</dbReference>
<feature type="region of interest" description="Disordered" evidence="3">
    <location>
        <begin position="673"/>
        <end position="694"/>
    </location>
</feature>
<dbReference type="EMBL" id="LSYV01000786">
    <property type="protein sequence ID" value="KXZ41108.1"/>
    <property type="molecule type" value="Genomic_DNA"/>
</dbReference>
<feature type="compositionally biased region" description="Gly residues" evidence="3">
    <location>
        <begin position="766"/>
        <end position="778"/>
    </location>
</feature>
<feature type="compositionally biased region" description="Low complexity" evidence="3">
    <location>
        <begin position="194"/>
        <end position="206"/>
    </location>
</feature>
<evidence type="ECO:0000256" key="5">
    <source>
        <dbReference type="SAM" id="SignalP"/>
    </source>
</evidence>
<feature type="compositionally biased region" description="Acidic residues" evidence="3">
    <location>
        <begin position="870"/>
        <end position="914"/>
    </location>
</feature>
<feature type="chain" id="PRO_5007561720" description="E3 ubiquitin-protein ligase" evidence="5">
    <location>
        <begin position="18"/>
        <end position="1210"/>
    </location>
</feature>
<keyword evidence="5" id="KW-0732">Signal</keyword>
<evidence type="ECO:0000256" key="4">
    <source>
        <dbReference type="SAM" id="Phobius"/>
    </source>
</evidence>
<feature type="compositionally biased region" description="Acidic residues" evidence="3">
    <location>
        <begin position="955"/>
        <end position="980"/>
    </location>
</feature>
<keyword evidence="4" id="KW-0472">Membrane</keyword>
<dbReference type="PANTHER" id="PTHR11375">
    <property type="entry name" value="ACIDIC LEUCINE-RICH NUCLEAR PHOSPHOPROTEIN 32"/>
    <property type="match status" value="1"/>
</dbReference>
<keyword evidence="7" id="KW-1185">Reference proteome</keyword>
<feature type="compositionally biased region" description="Low complexity" evidence="3">
    <location>
        <begin position="517"/>
        <end position="554"/>
    </location>
</feature>
<feature type="compositionally biased region" description="Basic and acidic residues" evidence="3">
    <location>
        <begin position="1020"/>
        <end position="1032"/>
    </location>
</feature>
<gene>
    <name evidence="6" type="ORF">GPECTOR_790g10</name>
</gene>
<feature type="compositionally biased region" description="Acidic residues" evidence="3">
    <location>
        <begin position="924"/>
        <end position="943"/>
    </location>
</feature>
<feature type="compositionally biased region" description="Acidic residues" evidence="3">
    <location>
        <begin position="1060"/>
        <end position="1088"/>
    </location>
</feature>
<organism evidence="6 7">
    <name type="scientific">Gonium pectorale</name>
    <name type="common">Green alga</name>
    <dbReference type="NCBI Taxonomy" id="33097"/>
    <lineage>
        <taxon>Eukaryota</taxon>
        <taxon>Viridiplantae</taxon>
        <taxon>Chlorophyta</taxon>
        <taxon>core chlorophytes</taxon>
        <taxon>Chlorophyceae</taxon>
        <taxon>CS clade</taxon>
        <taxon>Chlamydomonadales</taxon>
        <taxon>Volvocaceae</taxon>
        <taxon>Gonium</taxon>
    </lineage>
</organism>
<evidence type="ECO:0008006" key="8">
    <source>
        <dbReference type="Google" id="ProtNLM"/>
    </source>
</evidence>
<feature type="region of interest" description="Disordered" evidence="3">
    <location>
        <begin position="181"/>
        <end position="233"/>
    </location>
</feature>
<evidence type="ECO:0000313" key="7">
    <source>
        <dbReference type="Proteomes" id="UP000075714"/>
    </source>
</evidence>
<dbReference type="AlphaFoldDB" id="A0A150FU55"/>
<sequence length="1210" mass="124021">MKLCTALLAALQAHGEAWCPPLRLVATPSEEMQPSPSSATQAVLQLLARLTRRHANAAAAASAGVPRLLLRLPSACLLPNASRHEPHMLTILRHVLEDPATLSGWMEAEIRNFFVQRARGAPGLYATPHRAQARNDTPAPLSSFLSSTSRLLNRDPYVFLDVLSRCCTLDAGSPIIRLKRTDQQQAQPAPPGQPAQAAGAAAAAGEQPRRSSHEGGPTAMDLTPASPGTAAVGAAAPAAAGGAAAAADGSRTPAPPGAGAAASVGAGAGAGPVVPPTLAKVIRKSVPASFVDVIDALVDVIMSYKGQRPVTPPAPAAKPAAAAAATAGGESMDVDVTTPPPVAAAAAGDDAAPSAAAAAGGADPAAPSAQSSAARQAALEAQLQSLLRQSSEVVMQRLALRFLTEFSLLFSPTVGLLLKRDEQLTGAVAAAVAAAAADAAATPSAGDAVAKAAEGKGHKGESHDDTHAPRDKEKEKDKEKDKEHGFKTPHASGRRASAAATGGKHGHGHGHAETGKKGAAAAAAAAAAQQHPPQTPHPAADAQAAAQPHAQPHRAGALLRQLIHVHLVTGEPGVGGGSGGAVSLTDKVNELLQAICVRSVEGRRRIIGELVATLAVSQLAPGALDPAHRELILRPPPGAAPGAAGPYEERPGYASPAKVRAMVQLVGALVEGSGAGGSSDPRRPGGAGGAAGGAGAVSTEILRTMREHGMVRALTVALQAINPDHPRAAVTAAAILRPLELLTRHAGAWAPKLAAGGLGGPLAAGGGGGGAGGAGARAGPGSARRPDGAAAGDAAMDDEARAEAGPAALRAMGRRGRADPMVDMLIGRIDQAMEELGADVGSTSDEEDDGGDHDEPHGGRRRRRHHREGGDDDDDDLEDLDDMDEDDEDEDEEDEEGEEDEDEEGADGEGELADEMQMQRLQDEMSEDAEAEEEFGEGEEDEDGIRIVLGGPHGEEDEEDIDLGEMDDDDEEDDEDDEGEHGDHGEHGAGEGEADDEGAEELVEEEEEDGDEDDDEDDGHDPFDAEMPEMRRGGARIQLGGMADGLANGDADADGGPRGDEDEEEDEEEDEVEEEEEGSEHDYEEEEYAVVGDDGGGGGAPGRMFMDGPPGLLPMFATRRTAAGTTFTAQFDVPADLEDMVVDDEAALAELINADWGGGGAGRRNRTFRYGAGGHAQGLALAGLGGWVAGGGLWPRRMHFLWRRCRLPAA</sequence>
<feature type="region of interest" description="Disordered" evidence="3">
    <location>
        <begin position="839"/>
        <end position="1105"/>
    </location>
</feature>
<feature type="transmembrane region" description="Helical" evidence="4">
    <location>
        <begin position="1174"/>
        <end position="1194"/>
    </location>
</feature>
<evidence type="ECO:0000313" key="6">
    <source>
        <dbReference type="EMBL" id="KXZ41108.1"/>
    </source>
</evidence>
<feature type="compositionally biased region" description="Low complexity" evidence="3">
    <location>
        <begin position="1040"/>
        <end position="1050"/>
    </location>
</feature>
<dbReference type="InterPro" id="IPR045081">
    <property type="entry name" value="AN32"/>
</dbReference>
<comment type="caution">
    <text evidence="6">The sequence shown here is derived from an EMBL/GenBank/DDBJ whole genome shotgun (WGS) entry which is preliminary data.</text>
</comment>
<feature type="region of interest" description="Disordered" evidence="3">
    <location>
        <begin position="448"/>
        <end position="554"/>
    </location>
</feature>
<feature type="signal peptide" evidence="5">
    <location>
        <begin position="1"/>
        <end position="17"/>
    </location>
</feature>
<dbReference type="Proteomes" id="UP000075714">
    <property type="component" value="Unassembled WGS sequence"/>
</dbReference>
<dbReference type="GO" id="GO:0005634">
    <property type="term" value="C:nucleus"/>
    <property type="evidence" value="ECO:0007669"/>
    <property type="project" value="TreeGrafter"/>
</dbReference>
<evidence type="ECO:0000256" key="3">
    <source>
        <dbReference type="SAM" id="MobiDB-lite"/>
    </source>
</evidence>
<dbReference type="PANTHER" id="PTHR11375:SF0">
    <property type="entry name" value="ACIDIC LEUCINE-RICH NUCLEAR PHOSPHOPROTEIN 32 FAMILY MEMBER A"/>
    <property type="match status" value="1"/>
</dbReference>
<keyword evidence="1" id="KW-0433">Leucine-rich repeat</keyword>
<reference evidence="7" key="1">
    <citation type="journal article" date="2016" name="Nat. Commun.">
        <title>The Gonium pectorale genome demonstrates co-option of cell cycle regulation during the evolution of multicellularity.</title>
        <authorList>
            <person name="Hanschen E.R."/>
            <person name="Marriage T.N."/>
            <person name="Ferris P.J."/>
            <person name="Hamaji T."/>
            <person name="Toyoda A."/>
            <person name="Fujiyama A."/>
            <person name="Neme R."/>
            <person name="Noguchi H."/>
            <person name="Minakuchi Y."/>
            <person name="Suzuki M."/>
            <person name="Kawai-Toyooka H."/>
            <person name="Smith D.R."/>
            <person name="Sparks H."/>
            <person name="Anderson J."/>
            <person name="Bakaric R."/>
            <person name="Luria V."/>
            <person name="Karger A."/>
            <person name="Kirschner M.W."/>
            <person name="Durand P.M."/>
            <person name="Michod R.E."/>
            <person name="Nozaki H."/>
            <person name="Olson B.J."/>
        </authorList>
    </citation>
    <scope>NUCLEOTIDE SEQUENCE [LARGE SCALE GENOMIC DNA]</scope>
    <source>
        <strain evidence="7">NIES-2863</strain>
    </source>
</reference>
<feature type="compositionally biased region" description="Low complexity" evidence="3">
    <location>
        <begin position="224"/>
        <end position="233"/>
    </location>
</feature>
<keyword evidence="4" id="KW-1133">Transmembrane helix</keyword>
<keyword evidence="2" id="KW-0677">Repeat</keyword>
<feature type="compositionally biased region" description="Basic and acidic residues" evidence="3">
    <location>
        <begin position="453"/>
        <end position="486"/>
    </location>
</feature>
<keyword evidence="4" id="KW-0812">Transmembrane</keyword>
<evidence type="ECO:0000256" key="1">
    <source>
        <dbReference type="ARBA" id="ARBA00022614"/>
    </source>
</evidence>
<accession>A0A150FU55</accession>
<feature type="region of interest" description="Disordered" evidence="3">
    <location>
        <begin position="766"/>
        <end position="802"/>
    </location>
</feature>
<feature type="compositionally biased region" description="Acidic residues" evidence="3">
    <location>
        <begin position="992"/>
        <end position="1019"/>
    </location>
</feature>